<proteinExistence type="predicted"/>
<organism evidence="1 2">
    <name type="scientific">Chryseobacterium turcicum</name>
    <dbReference type="NCBI Taxonomy" id="2898076"/>
    <lineage>
        <taxon>Bacteria</taxon>
        <taxon>Pseudomonadati</taxon>
        <taxon>Bacteroidota</taxon>
        <taxon>Flavobacteriia</taxon>
        <taxon>Flavobacteriales</taxon>
        <taxon>Weeksellaceae</taxon>
        <taxon>Chryseobacterium group</taxon>
        <taxon>Chryseobacterium</taxon>
    </lineage>
</organism>
<protein>
    <submittedName>
        <fullName evidence="1">Uncharacterized protein</fullName>
    </submittedName>
</protein>
<accession>A0A9Q3V473</accession>
<dbReference type="EMBL" id="JAJNAY010000001">
    <property type="protein sequence ID" value="MCD1116946.1"/>
    <property type="molecule type" value="Genomic_DNA"/>
</dbReference>
<dbReference type="RefSeq" id="WP_230668705.1">
    <property type="nucleotide sequence ID" value="NZ_JAJNAY010000001.1"/>
</dbReference>
<dbReference type="Proteomes" id="UP001108025">
    <property type="component" value="Unassembled WGS sequence"/>
</dbReference>
<gene>
    <name evidence="1" type="ORF">LO744_08770</name>
</gene>
<comment type="caution">
    <text evidence="1">The sequence shown here is derived from an EMBL/GenBank/DDBJ whole genome shotgun (WGS) entry which is preliminary data.</text>
</comment>
<reference evidence="1" key="1">
    <citation type="submission" date="2021-11" db="EMBL/GenBank/DDBJ databases">
        <title>Description of novel Chryseobacterium species.</title>
        <authorList>
            <person name="Saticioglu I.B."/>
            <person name="Ay H."/>
            <person name="Altun S."/>
            <person name="Duman M."/>
        </authorList>
    </citation>
    <scope>NUCLEOTIDE SEQUENCE</scope>
    <source>
        <strain evidence="1">C-17</strain>
    </source>
</reference>
<sequence length="77" mass="8967">MKDTTYPFVSGCDLTAKETIELFGFKECVNFKRNVRKINLYKMKTFSVRKDTSFSKGKLRFSLSGTPLRTEKYPQTI</sequence>
<keyword evidence="2" id="KW-1185">Reference proteome</keyword>
<name>A0A9Q3V473_9FLAO</name>
<evidence type="ECO:0000313" key="1">
    <source>
        <dbReference type="EMBL" id="MCD1116946.1"/>
    </source>
</evidence>
<dbReference type="AlphaFoldDB" id="A0A9Q3V473"/>
<evidence type="ECO:0000313" key="2">
    <source>
        <dbReference type="Proteomes" id="UP001108025"/>
    </source>
</evidence>